<dbReference type="InterPro" id="IPR052476">
    <property type="entry name" value="UBAC1"/>
</dbReference>
<evidence type="ECO:0000259" key="1">
    <source>
        <dbReference type="PROSITE" id="PS50030"/>
    </source>
</evidence>
<accession>A0A443S3W8</accession>
<dbReference type="VEuPathDB" id="VectorBase:LDEU009810"/>
<evidence type="ECO:0000313" key="2">
    <source>
        <dbReference type="EMBL" id="RWS22230.1"/>
    </source>
</evidence>
<dbReference type="SUPFAM" id="SSF46934">
    <property type="entry name" value="UBA-like"/>
    <property type="match status" value="2"/>
</dbReference>
<dbReference type="AlphaFoldDB" id="A0A443S3W8"/>
<dbReference type="Proteomes" id="UP000288716">
    <property type="component" value="Unassembled WGS sequence"/>
</dbReference>
<dbReference type="SMART" id="SM00165">
    <property type="entry name" value="UBA"/>
    <property type="match status" value="2"/>
</dbReference>
<dbReference type="InterPro" id="IPR009060">
    <property type="entry name" value="UBA-like_sf"/>
</dbReference>
<proteinExistence type="predicted"/>
<organism evidence="2 3">
    <name type="scientific">Leptotrombidium deliense</name>
    <dbReference type="NCBI Taxonomy" id="299467"/>
    <lineage>
        <taxon>Eukaryota</taxon>
        <taxon>Metazoa</taxon>
        <taxon>Ecdysozoa</taxon>
        <taxon>Arthropoda</taxon>
        <taxon>Chelicerata</taxon>
        <taxon>Arachnida</taxon>
        <taxon>Acari</taxon>
        <taxon>Acariformes</taxon>
        <taxon>Trombidiformes</taxon>
        <taxon>Prostigmata</taxon>
        <taxon>Anystina</taxon>
        <taxon>Parasitengona</taxon>
        <taxon>Trombiculoidea</taxon>
        <taxon>Trombiculidae</taxon>
        <taxon>Leptotrombidium</taxon>
    </lineage>
</organism>
<dbReference type="PANTHER" id="PTHR46738">
    <property type="entry name" value="UBIQUITIN-ASSOCIATED DOMAIN-CONTAINING PROTEIN 1"/>
    <property type="match status" value="1"/>
</dbReference>
<gene>
    <name evidence="2" type="ORF">B4U80_04152</name>
</gene>
<dbReference type="Pfam" id="PF23326">
    <property type="entry name" value="UBL_UBAC1"/>
    <property type="match status" value="1"/>
</dbReference>
<protein>
    <submittedName>
        <fullName evidence="2">Ubiquitin-associated domain-containing protein 1-like isoform X1</fullName>
    </submittedName>
</protein>
<reference evidence="2 3" key="1">
    <citation type="journal article" date="2018" name="Gigascience">
        <title>Genomes of trombidid mites reveal novel predicted allergens and laterally-transferred genes associated with secondary metabolism.</title>
        <authorList>
            <person name="Dong X."/>
            <person name="Chaisiri K."/>
            <person name="Xia D."/>
            <person name="Armstrong S.D."/>
            <person name="Fang Y."/>
            <person name="Donnelly M.J."/>
            <person name="Kadowaki T."/>
            <person name="McGarry J.W."/>
            <person name="Darby A.C."/>
            <person name="Makepeace B.L."/>
        </authorList>
    </citation>
    <scope>NUCLEOTIDE SEQUENCE [LARGE SCALE GENOMIC DNA]</scope>
    <source>
        <strain evidence="2">UoL-UT</strain>
    </source>
</reference>
<dbReference type="PANTHER" id="PTHR46738:SF1">
    <property type="entry name" value="UBIQUITIN-ASSOCIATED DOMAIN-CONTAINING PROTEIN 1"/>
    <property type="match status" value="1"/>
</dbReference>
<dbReference type="Pfam" id="PF22562">
    <property type="entry name" value="UBA_7"/>
    <property type="match status" value="1"/>
</dbReference>
<dbReference type="PROSITE" id="PS50030">
    <property type="entry name" value="UBA"/>
    <property type="match status" value="2"/>
</dbReference>
<evidence type="ECO:0000313" key="3">
    <source>
        <dbReference type="Proteomes" id="UP000288716"/>
    </source>
</evidence>
<feature type="domain" description="UBA" evidence="1">
    <location>
        <begin position="191"/>
        <end position="231"/>
    </location>
</feature>
<feature type="domain" description="UBA" evidence="1">
    <location>
        <begin position="274"/>
        <end position="316"/>
    </location>
</feature>
<comment type="caution">
    <text evidence="2">The sequence shown here is derived from an EMBL/GenBank/DDBJ whole genome shotgun (WGS) entry which is preliminary data.</text>
</comment>
<keyword evidence="3" id="KW-1185">Reference proteome</keyword>
<dbReference type="OrthoDB" id="336240at2759"/>
<dbReference type="InterPro" id="IPR015940">
    <property type="entry name" value="UBA"/>
</dbReference>
<dbReference type="STRING" id="299467.A0A443S3W8"/>
<name>A0A443S3W8_9ACAR</name>
<dbReference type="InterPro" id="IPR057650">
    <property type="entry name" value="UBL_UBAC1"/>
</dbReference>
<dbReference type="GO" id="GO:0000151">
    <property type="term" value="C:ubiquitin ligase complex"/>
    <property type="evidence" value="ECO:0007669"/>
    <property type="project" value="TreeGrafter"/>
</dbReference>
<dbReference type="Gene3D" id="1.10.8.10">
    <property type="entry name" value="DNA helicase RuvA subunit, C-terminal domain"/>
    <property type="match status" value="2"/>
</dbReference>
<sequence>MHVEEATAFGAQNVIKVEVVNSKGDSICIDVSPELSVDKLKLMALSNFTQDPLTVVKLGHQFKLVSMNKKKTLIEEASVRDEDIADGDILFLLGRYPLNNKDVDSFQKDTSTQSPSEMEINEATSNIEPKNIHRKVPEFGVSLDFQRELRKILISLVDYSEKLLRNHADVYPILKNIKLEVTQEKKKEDDGLDMEALKQLTDMGFPCERAKRALKLNNMSSIDAMDWLLAYESSSSSVSVPSTSNCNINSNENTDVYTRVPAIVECYRAFKRNHFKPNVKAFNNLKQMGFEDNEVLDALWIHSNNEVSACEWLLSDRKPKYEDLQRGLKVDSPIYKAVIGNPTVQLGLVKPKIFFAFLQLIEEPNGTARWLSDVETSPVLSQIFRIYHSEKHAG</sequence>
<dbReference type="EMBL" id="NCKV01009422">
    <property type="protein sequence ID" value="RWS22230.1"/>
    <property type="molecule type" value="Genomic_DNA"/>
</dbReference>
<feature type="non-terminal residue" evidence="2">
    <location>
        <position position="394"/>
    </location>
</feature>